<dbReference type="Pfam" id="PF00483">
    <property type="entry name" value="NTP_transferase"/>
    <property type="match status" value="1"/>
</dbReference>
<dbReference type="PANTHER" id="PTHR22572">
    <property type="entry name" value="SUGAR-1-PHOSPHATE GUANYL TRANSFERASE"/>
    <property type="match status" value="1"/>
</dbReference>
<evidence type="ECO:0000313" key="3">
    <source>
        <dbReference type="EMBL" id="HIH69283.1"/>
    </source>
</evidence>
<sequence length="332" mass="38339">MIGLILCGGKGKRLRPITEDIPKPLVEIKDGYTVLDRQLLDFSATDIDTVILITGYLGEKIEERFGSEHNGLALEYVHEEKPSGTLNALRAGIERAGDDVLVRNGDVVADINLSKMMEHHYTSELLSTMFITQMRSPYGIVELADGRVRSFREKPLLDYHINGGVYCLAYDVLEHFEQFTGGEVENTVFPLLARMGQMGYYEESSTFWKSIDTIKDLEEVRREYANRTDKPWGYEKVLISTDKYLTRELFIFEGYSTSYHYHQNKDETMYVIEGRGYVEFEDHSEPFRKNDTVRVEPMTPHRIVATENTVLYEVSTPHPDDTVRIKDYYRAR</sequence>
<evidence type="ECO:0000313" key="4">
    <source>
        <dbReference type="Proteomes" id="UP000600363"/>
    </source>
</evidence>
<feature type="domain" description="Nucleotidyl transferase" evidence="1">
    <location>
        <begin position="3"/>
        <end position="226"/>
    </location>
</feature>
<dbReference type="Pfam" id="PF07883">
    <property type="entry name" value="Cupin_2"/>
    <property type="match status" value="1"/>
</dbReference>
<dbReference type="Proteomes" id="UP000600363">
    <property type="component" value="Unassembled WGS sequence"/>
</dbReference>
<dbReference type="InterPro" id="IPR011051">
    <property type="entry name" value="RmlC_Cupin_sf"/>
</dbReference>
<dbReference type="SUPFAM" id="SSF51182">
    <property type="entry name" value="RmlC-like cupins"/>
    <property type="match status" value="1"/>
</dbReference>
<dbReference type="RefSeq" id="WP_042686730.1">
    <property type="nucleotide sequence ID" value="NZ_DUIH01000008.1"/>
</dbReference>
<comment type="caution">
    <text evidence="3">The sequence shown here is derived from an EMBL/GenBank/DDBJ whole genome shotgun (WGS) entry which is preliminary data.</text>
</comment>
<dbReference type="GO" id="GO:0016740">
    <property type="term" value="F:transferase activity"/>
    <property type="evidence" value="ECO:0007669"/>
    <property type="project" value="UniProtKB-KW"/>
</dbReference>
<dbReference type="Gene3D" id="3.90.550.10">
    <property type="entry name" value="Spore Coat Polysaccharide Biosynthesis Protein SpsA, Chain A"/>
    <property type="match status" value="1"/>
</dbReference>
<feature type="domain" description="Cupin type-2" evidence="2">
    <location>
        <begin position="255"/>
        <end position="309"/>
    </location>
</feature>
<reference evidence="3" key="1">
    <citation type="journal article" date="2020" name="bioRxiv">
        <title>A rank-normalized archaeal taxonomy based on genome phylogeny resolves widespread incomplete and uneven classifications.</title>
        <authorList>
            <person name="Rinke C."/>
            <person name="Chuvochina M."/>
            <person name="Mussig A.J."/>
            <person name="Chaumeil P.-A."/>
            <person name="Waite D.W."/>
            <person name="Whitman W.B."/>
            <person name="Parks D.H."/>
            <person name="Hugenholtz P."/>
        </authorList>
    </citation>
    <scope>NUCLEOTIDE SEQUENCE</scope>
    <source>
        <strain evidence="3">UBA12518</strain>
    </source>
</reference>
<dbReference type="InterPro" id="IPR050486">
    <property type="entry name" value="Mannose-1P_guanyltransferase"/>
</dbReference>
<dbReference type="CDD" id="cd04181">
    <property type="entry name" value="NTP_transferase"/>
    <property type="match status" value="1"/>
</dbReference>
<evidence type="ECO:0000259" key="1">
    <source>
        <dbReference type="Pfam" id="PF00483"/>
    </source>
</evidence>
<dbReference type="InterPro" id="IPR029044">
    <property type="entry name" value="Nucleotide-diphossugar_trans"/>
</dbReference>
<keyword evidence="3" id="KW-0808">Transferase</keyword>
<dbReference type="InterPro" id="IPR005835">
    <property type="entry name" value="NTP_transferase_dom"/>
</dbReference>
<organism evidence="3 4">
    <name type="scientific">Methermicoccus shengliensis</name>
    <dbReference type="NCBI Taxonomy" id="660064"/>
    <lineage>
        <taxon>Archaea</taxon>
        <taxon>Methanobacteriati</taxon>
        <taxon>Methanobacteriota</taxon>
        <taxon>Stenosarchaea group</taxon>
        <taxon>Methanomicrobia</taxon>
        <taxon>Methanosarcinales</taxon>
        <taxon>Methermicoccaceae</taxon>
        <taxon>Methermicoccus</taxon>
    </lineage>
</organism>
<dbReference type="EMBL" id="DUIH01000008">
    <property type="protein sequence ID" value="HIH69283.1"/>
    <property type="molecule type" value="Genomic_DNA"/>
</dbReference>
<dbReference type="InterPro" id="IPR013096">
    <property type="entry name" value="Cupin_2"/>
</dbReference>
<proteinExistence type="predicted"/>
<dbReference type="SUPFAM" id="SSF53448">
    <property type="entry name" value="Nucleotide-diphospho-sugar transferases"/>
    <property type="match status" value="1"/>
</dbReference>
<dbReference type="InterPro" id="IPR014710">
    <property type="entry name" value="RmlC-like_jellyroll"/>
</dbReference>
<accession>A0A832RS66</accession>
<dbReference type="AlphaFoldDB" id="A0A832RS66"/>
<protein>
    <submittedName>
        <fullName evidence="3">NTP transferase domain-containing protein</fullName>
    </submittedName>
</protein>
<gene>
    <name evidence="3" type="ORF">HA299_01480</name>
</gene>
<evidence type="ECO:0000259" key="2">
    <source>
        <dbReference type="Pfam" id="PF07883"/>
    </source>
</evidence>
<name>A0A832RS66_9EURY</name>
<dbReference type="Gene3D" id="2.60.120.10">
    <property type="entry name" value="Jelly Rolls"/>
    <property type="match status" value="1"/>
</dbReference>